<dbReference type="InterPro" id="IPR045361">
    <property type="entry name" value="CIS_tube_prot_N"/>
</dbReference>
<dbReference type="PROSITE" id="PS51782">
    <property type="entry name" value="LYSM"/>
    <property type="match status" value="1"/>
</dbReference>
<keyword evidence="3" id="KW-1185">Reference proteome</keyword>
<dbReference type="CDD" id="cd00118">
    <property type="entry name" value="LysM"/>
    <property type="match status" value="1"/>
</dbReference>
<protein>
    <submittedName>
        <fullName evidence="2">LysM peptidoglycan-binding domain-containing protein</fullName>
    </submittedName>
</protein>
<dbReference type="RefSeq" id="WP_056129329.1">
    <property type="nucleotide sequence ID" value="NZ_CP138359.1"/>
</dbReference>
<evidence type="ECO:0000313" key="3">
    <source>
        <dbReference type="Proteomes" id="UP001304340"/>
    </source>
</evidence>
<dbReference type="InterPro" id="IPR036779">
    <property type="entry name" value="LysM_dom_sf"/>
</dbReference>
<dbReference type="EMBL" id="CP138359">
    <property type="protein sequence ID" value="WPF81323.1"/>
    <property type="molecule type" value="Genomic_DNA"/>
</dbReference>
<organism evidence="2 3">
    <name type="scientific">Sanguibacter biliveldensis</name>
    <dbReference type="NCBI Taxonomy" id="3030830"/>
    <lineage>
        <taxon>Bacteria</taxon>
        <taxon>Bacillati</taxon>
        <taxon>Actinomycetota</taxon>
        <taxon>Actinomycetes</taxon>
        <taxon>Micrococcales</taxon>
        <taxon>Sanguibacteraceae</taxon>
        <taxon>Sanguibacter</taxon>
    </lineage>
</organism>
<evidence type="ECO:0000313" key="2">
    <source>
        <dbReference type="EMBL" id="WPF81323.1"/>
    </source>
</evidence>
<dbReference type="SUPFAM" id="SSF54106">
    <property type="entry name" value="LysM domain"/>
    <property type="match status" value="1"/>
</dbReference>
<dbReference type="AlphaFoldDB" id="A0AAF0Z1N4"/>
<evidence type="ECO:0000259" key="1">
    <source>
        <dbReference type="PROSITE" id="PS51782"/>
    </source>
</evidence>
<name>A0AAF0Z1N4_9MICO</name>
<dbReference type="Gene3D" id="3.10.350.10">
    <property type="entry name" value="LysM domain"/>
    <property type="match status" value="1"/>
</dbReference>
<gene>
    <name evidence="2" type="ORF">SANBI_002612</name>
</gene>
<dbReference type="Pfam" id="PF19266">
    <property type="entry name" value="CIS_tube"/>
    <property type="match status" value="1"/>
</dbReference>
<dbReference type="InterPro" id="IPR018392">
    <property type="entry name" value="LysM"/>
</dbReference>
<reference evidence="3" key="1">
    <citation type="submission" date="2023-11" db="EMBL/GenBank/DDBJ databases">
        <authorList>
            <person name="Helweg L.P."/>
            <person name="Kiel A."/>
            <person name="Hitz F."/>
            <person name="Ruckert-Reed C."/>
            <person name="Busche T."/>
            <person name="Kaltschmidt B."/>
            <person name="Kaltschmidt C."/>
        </authorList>
    </citation>
    <scope>NUCLEOTIDE SEQUENCE [LARGE SCALE GENOMIC DNA]</scope>
    <source>
        <strain evidence="3">4.1</strain>
    </source>
</reference>
<sequence length="220" mass="23744">MSAPEKAFLEIEGGARVPCLFNPAQLTISRRNRWTGTPVAGRGVPTLRYAGAMPGSLSVDLFFDTTATGTSVAEHTGKILAMMDIDTSLPGTDESTNNARPPYLTFHWGDTHSFKAVVADLALTYTYFSTTGMPLRASLALVLQQYEAADSYGPQNPTSGTPQPHRVHRVLAGETLDRIAARYYGDSTRWRTLASANTVSDPLSLRPGSLLSVPRLEDVG</sequence>
<proteinExistence type="predicted"/>
<dbReference type="KEGG" id="sbil:SANBI_002612"/>
<accession>A0AAF0Z1N4</accession>
<dbReference type="Pfam" id="PF01476">
    <property type="entry name" value="LysM"/>
    <property type="match status" value="1"/>
</dbReference>
<dbReference type="Proteomes" id="UP001304340">
    <property type="component" value="Chromosome"/>
</dbReference>
<dbReference type="SMART" id="SM00257">
    <property type="entry name" value="LysM"/>
    <property type="match status" value="1"/>
</dbReference>
<feature type="domain" description="LysM" evidence="1">
    <location>
        <begin position="166"/>
        <end position="213"/>
    </location>
</feature>